<feature type="region of interest" description="Disordered" evidence="1">
    <location>
        <begin position="107"/>
        <end position="135"/>
    </location>
</feature>
<evidence type="ECO:0000256" key="1">
    <source>
        <dbReference type="SAM" id="MobiDB-lite"/>
    </source>
</evidence>
<feature type="region of interest" description="Disordered" evidence="1">
    <location>
        <begin position="1"/>
        <end position="94"/>
    </location>
</feature>
<feature type="compositionally biased region" description="Low complexity" evidence="1">
    <location>
        <begin position="1"/>
        <end position="18"/>
    </location>
</feature>
<reference evidence="2" key="1">
    <citation type="submission" date="2024-01" db="EMBL/GenBank/DDBJ databases">
        <authorList>
            <person name="Webb A."/>
        </authorList>
    </citation>
    <scope>NUCLEOTIDE SEQUENCE</scope>
    <source>
        <strain evidence="2">Pm1</strain>
    </source>
</reference>
<proteinExistence type="predicted"/>
<gene>
    <name evidence="2" type="ORF">PM001_LOCUS4189</name>
</gene>
<accession>A0AAV1T981</accession>
<feature type="compositionally biased region" description="Polar residues" evidence="1">
    <location>
        <begin position="67"/>
        <end position="76"/>
    </location>
</feature>
<feature type="compositionally biased region" description="Low complexity" evidence="1">
    <location>
        <begin position="29"/>
        <end position="44"/>
    </location>
</feature>
<dbReference type="AlphaFoldDB" id="A0AAV1T981"/>
<name>A0AAV1T981_9STRA</name>
<dbReference type="Proteomes" id="UP001162060">
    <property type="component" value="Unassembled WGS sequence"/>
</dbReference>
<comment type="caution">
    <text evidence="2">The sequence shown here is derived from an EMBL/GenBank/DDBJ whole genome shotgun (WGS) entry which is preliminary data.</text>
</comment>
<evidence type="ECO:0000313" key="3">
    <source>
        <dbReference type="Proteomes" id="UP001162060"/>
    </source>
</evidence>
<dbReference type="EMBL" id="CAKLBY020000036">
    <property type="protein sequence ID" value="CAK7910642.1"/>
    <property type="molecule type" value="Genomic_DNA"/>
</dbReference>
<evidence type="ECO:0000313" key="2">
    <source>
        <dbReference type="EMBL" id="CAK7910642.1"/>
    </source>
</evidence>
<sequence>MRAAAKSASHASAAGDSSPVVASLPRGESPPATGTSVASAAGTSKRNQDESEIELIYSGESDDASDSKATSHTSGSPGADTERSRSTGSGQHGGIMLEVFGSSDYYDESPPHASLSNDRTHGFGGDAPMHHHERCSSKRNGITLVPVLMLAPIKRPGTEMSCATLLKWSLHECRHPELNRLASTTTERDRIPLFDCRKICPPDSSTEIIRAEEEFFTDAFFKQRWYNGSRVRDGKALVQGWNALIHNIECIGREAWLAKLDAAHIRFEKRDPVGARYKLHRLLKEAE</sequence>
<protein>
    <submittedName>
        <fullName evidence="2">Uncharacterized protein</fullName>
    </submittedName>
</protein>
<organism evidence="2 3">
    <name type="scientific">Peronospora matthiolae</name>
    <dbReference type="NCBI Taxonomy" id="2874970"/>
    <lineage>
        <taxon>Eukaryota</taxon>
        <taxon>Sar</taxon>
        <taxon>Stramenopiles</taxon>
        <taxon>Oomycota</taxon>
        <taxon>Peronosporomycetes</taxon>
        <taxon>Peronosporales</taxon>
        <taxon>Peronosporaceae</taxon>
        <taxon>Peronospora</taxon>
    </lineage>
</organism>